<dbReference type="AlphaFoldDB" id="A0A7K1YFH0"/>
<sequence>MNYTAFIGIDVSKLTFDAFICGKHVKQQFDNNDKGFSDFMHWLKKHLSAIELKSALICFEHTGIYSLSLSLFFQQQSVLFTIVPALDIKHSIGTTRGKSDQLDAQRIAAYAYAKREKLIPTKLAPKVILRLQPLLSLRDQLVTDRARYKSTCKEREAVYKQDGYFELFTTYQDLIQVLNEKIKAIDQTIEYLLIHDPETKTIYSLITSVKGIGPLTAAYLIVYTHNFTRFDCWRKFACYAGIAPFPHTSGTSIKSKTRVSHLANKHIKSLLFLCANNAVKTDPELKAYYQKRVNEGKSKMSTLNVIKNKLVARVFAVAKRQTPFIIKAA</sequence>
<dbReference type="Pfam" id="PF01548">
    <property type="entry name" value="DEDD_Tnp_IS110"/>
    <property type="match status" value="1"/>
</dbReference>
<accession>A0A7K1YFH0</accession>
<dbReference type="NCBIfam" id="NF033542">
    <property type="entry name" value="transpos_IS110"/>
    <property type="match status" value="1"/>
</dbReference>
<comment type="caution">
    <text evidence="3">The sequence shown here is derived from an EMBL/GenBank/DDBJ whole genome shotgun (WGS) entry which is preliminary data.</text>
</comment>
<dbReference type="InterPro" id="IPR003346">
    <property type="entry name" value="Transposase_20"/>
</dbReference>
<dbReference type="PANTHER" id="PTHR33055:SF3">
    <property type="entry name" value="PUTATIVE TRANSPOSASE FOR IS117-RELATED"/>
    <property type="match status" value="1"/>
</dbReference>
<evidence type="ECO:0000259" key="1">
    <source>
        <dbReference type="Pfam" id="PF01548"/>
    </source>
</evidence>
<evidence type="ECO:0000313" key="4">
    <source>
        <dbReference type="Proteomes" id="UP000466586"/>
    </source>
</evidence>
<gene>
    <name evidence="3" type="ORF">GS399_20555</name>
</gene>
<dbReference type="PANTHER" id="PTHR33055">
    <property type="entry name" value="TRANSPOSASE FOR INSERTION SEQUENCE ELEMENT IS1111A"/>
    <property type="match status" value="1"/>
</dbReference>
<evidence type="ECO:0000313" key="3">
    <source>
        <dbReference type="EMBL" id="MXV53357.1"/>
    </source>
</evidence>
<feature type="domain" description="Transposase IS110-like N-terminal" evidence="1">
    <location>
        <begin position="7"/>
        <end position="150"/>
    </location>
</feature>
<dbReference type="InterPro" id="IPR002525">
    <property type="entry name" value="Transp_IS110-like_N"/>
</dbReference>
<keyword evidence="4" id="KW-1185">Reference proteome</keyword>
<dbReference type="Pfam" id="PF02371">
    <property type="entry name" value="Transposase_20"/>
    <property type="match status" value="1"/>
</dbReference>
<organism evidence="3 4">
    <name type="scientific">Hufsiella arboris</name>
    <dbReference type="NCBI Taxonomy" id="2695275"/>
    <lineage>
        <taxon>Bacteria</taxon>
        <taxon>Pseudomonadati</taxon>
        <taxon>Bacteroidota</taxon>
        <taxon>Sphingobacteriia</taxon>
        <taxon>Sphingobacteriales</taxon>
        <taxon>Sphingobacteriaceae</taxon>
        <taxon>Hufsiella</taxon>
    </lineage>
</organism>
<dbReference type="GO" id="GO:0003677">
    <property type="term" value="F:DNA binding"/>
    <property type="evidence" value="ECO:0007669"/>
    <property type="project" value="InterPro"/>
</dbReference>
<evidence type="ECO:0000259" key="2">
    <source>
        <dbReference type="Pfam" id="PF02371"/>
    </source>
</evidence>
<reference evidence="3 4" key="1">
    <citation type="submission" date="2019-11" db="EMBL/GenBank/DDBJ databases">
        <title>Pedobacter sp. HMF7647 Genome sequencing and assembly.</title>
        <authorList>
            <person name="Kang H."/>
            <person name="Kim H."/>
            <person name="Joh K."/>
        </authorList>
    </citation>
    <scope>NUCLEOTIDE SEQUENCE [LARGE SCALE GENOMIC DNA]</scope>
    <source>
        <strain evidence="3 4">HMF7647</strain>
    </source>
</reference>
<dbReference type="Proteomes" id="UP000466586">
    <property type="component" value="Unassembled WGS sequence"/>
</dbReference>
<proteinExistence type="predicted"/>
<name>A0A7K1YFH0_9SPHI</name>
<dbReference type="GO" id="GO:0004803">
    <property type="term" value="F:transposase activity"/>
    <property type="evidence" value="ECO:0007669"/>
    <property type="project" value="InterPro"/>
</dbReference>
<feature type="domain" description="Transposase IS116/IS110/IS902 C-terminal" evidence="2">
    <location>
        <begin position="204"/>
        <end position="290"/>
    </location>
</feature>
<dbReference type="GO" id="GO:0006313">
    <property type="term" value="P:DNA transposition"/>
    <property type="evidence" value="ECO:0007669"/>
    <property type="project" value="InterPro"/>
</dbReference>
<dbReference type="EMBL" id="WVHT01000036">
    <property type="protein sequence ID" value="MXV53357.1"/>
    <property type="molecule type" value="Genomic_DNA"/>
</dbReference>
<dbReference type="InterPro" id="IPR047650">
    <property type="entry name" value="Transpos_IS110"/>
</dbReference>
<dbReference type="RefSeq" id="WP_160846535.1">
    <property type="nucleotide sequence ID" value="NZ_WVHT01000036.1"/>
</dbReference>
<protein>
    <submittedName>
        <fullName evidence="3">IS110 family transposase</fullName>
    </submittedName>
</protein>